<dbReference type="AlphaFoldDB" id="A0A0V0R5U9"/>
<name>A0A0V0R5U9_PSEPJ</name>
<dbReference type="EMBL" id="LDAU01000044">
    <property type="protein sequence ID" value="KRX09849.1"/>
    <property type="molecule type" value="Genomic_DNA"/>
</dbReference>
<keyword evidence="3" id="KW-1185">Reference proteome</keyword>
<comment type="caution">
    <text evidence="2">The sequence shown here is derived from an EMBL/GenBank/DDBJ whole genome shotgun (WGS) entry which is preliminary data.</text>
</comment>
<reference evidence="2 3" key="1">
    <citation type="journal article" date="2015" name="Sci. Rep.">
        <title>Genome of the facultative scuticociliatosis pathogen Pseudocohnilembus persalinus provides insight into its virulence through horizontal gene transfer.</title>
        <authorList>
            <person name="Xiong J."/>
            <person name="Wang G."/>
            <person name="Cheng J."/>
            <person name="Tian M."/>
            <person name="Pan X."/>
            <person name="Warren A."/>
            <person name="Jiang C."/>
            <person name="Yuan D."/>
            <person name="Miao W."/>
        </authorList>
    </citation>
    <scope>NUCLEOTIDE SEQUENCE [LARGE SCALE GENOMIC DNA]</scope>
    <source>
        <strain evidence="2">36N120E</strain>
    </source>
</reference>
<feature type="compositionally biased region" description="Basic and acidic residues" evidence="1">
    <location>
        <begin position="73"/>
        <end position="135"/>
    </location>
</feature>
<proteinExistence type="predicted"/>
<dbReference type="OrthoDB" id="313342at2759"/>
<gene>
    <name evidence="2" type="ORF">PPERSA_02721</name>
</gene>
<feature type="region of interest" description="Disordered" evidence="1">
    <location>
        <begin position="65"/>
        <end position="143"/>
    </location>
</feature>
<sequence length="143" mass="16951">MAEQEQVTENDISQVNEQTKDFLRAICKNGLPSGNVFEFAAQQILKYEKKHKSDQMKKKVLQDQLNLIEKEEEEKKKKKEAEEKRKQVYEEKLKHKEDDVKKQDSKDKKQEQSKEKKLDESKENKQEKSKTEAKNGKTNPKKK</sequence>
<dbReference type="Proteomes" id="UP000054937">
    <property type="component" value="Unassembled WGS sequence"/>
</dbReference>
<evidence type="ECO:0000256" key="1">
    <source>
        <dbReference type="SAM" id="MobiDB-lite"/>
    </source>
</evidence>
<dbReference type="OMA" id="KHKSDQM"/>
<protein>
    <submittedName>
        <fullName evidence="2">Uncharacterized protein</fullName>
    </submittedName>
</protein>
<evidence type="ECO:0000313" key="3">
    <source>
        <dbReference type="Proteomes" id="UP000054937"/>
    </source>
</evidence>
<organism evidence="2 3">
    <name type="scientific">Pseudocohnilembus persalinus</name>
    <name type="common">Ciliate</name>
    <dbReference type="NCBI Taxonomy" id="266149"/>
    <lineage>
        <taxon>Eukaryota</taxon>
        <taxon>Sar</taxon>
        <taxon>Alveolata</taxon>
        <taxon>Ciliophora</taxon>
        <taxon>Intramacronucleata</taxon>
        <taxon>Oligohymenophorea</taxon>
        <taxon>Scuticociliatia</taxon>
        <taxon>Philasterida</taxon>
        <taxon>Pseudocohnilembidae</taxon>
        <taxon>Pseudocohnilembus</taxon>
    </lineage>
</organism>
<dbReference type="InParanoid" id="A0A0V0R5U9"/>
<evidence type="ECO:0000313" key="2">
    <source>
        <dbReference type="EMBL" id="KRX09849.1"/>
    </source>
</evidence>
<accession>A0A0V0R5U9</accession>